<sequence length="193" mass="21452">MPIEQTLYKDYLISIDYDWDPVNPREWDNFGTMVCFHGKYTLGDKHGIESPDFSSWSEVRDYIEADLGGMVILPLYLYDHSGISMSVGAPRGQHAAWDSGQVGFIYCTDGDMVAEGGVSLDQAEALLRGEVAAYNRFLTGDVYTYRIEKSSTCDSCNHTSAEFVDSCSGWDTIDDAMKEAMQVVDYQAAKVSA</sequence>
<dbReference type="EMBL" id="LR796666">
    <property type="protein sequence ID" value="CAB4158226.1"/>
    <property type="molecule type" value="Genomic_DNA"/>
</dbReference>
<evidence type="ECO:0000313" key="2">
    <source>
        <dbReference type="EMBL" id="CAB4158226.1"/>
    </source>
</evidence>
<gene>
    <name evidence="1" type="ORF">UFOVP429_73</name>
    <name evidence="2" type="ORF">UFOVP696_94</name>
</gene>
<accession>A0A6J5NKJ0</accession>
<evidence type="ECO:0000313" key="1">
    <source>
        <dbReference type="EMBL" id="CAB4148004.1"/>
    </source>
</evidence>
<proteinExistence type="predicted"/>
<organism evidence="2">
    <name type="scientific">uncultured Caudovirales phage</name>
    <dbReference type="NCBI Taxonomy" id="2100421"/>
    <lineage>
        <taxon>Viruses</taxon>
        <taxon>Duplodnaviria</taxon>
        <taxon>Heunggongvirae</taxon>
        <taxon>Uroviricota</taxon>
        <taxon>Caudoviricetes</taxon>
        <taxon>Peduoviridae</taxon>
        <taxon>Maltschvirus</taxon>
        <taxon>Maltschvirus maltsch</taxon>
    </lineage>
</organism>
<reference evidence="2" key="1">
    <citation type="submission" date="2020-04" db="EMBL/GenBank/DDBJ databases">
        <authorList>
            <person name="Chiriac C."/>
            <person name="Salcher M."/>
            <person name="Ghai R."/>
            <person name="Kavagutti S V."/>
        </authorList>
    </citation>
    <scope>NUCLEOTIDE SEQUENCE</scope>
</reference>
<protein>
    <submittedName>
        <fullName evidence="2">Uncharacterized protein</fullName>
    </submittedName>
</protein>
<dbReference type="EMBL" id="LR796484">
    <property type="protein sequence ID" value="CAB4148004.1"/>
    <property type="molecule type" value="Genomic_DNA"/>
</dbReference>
<name>A0A6J5NKJ0_9CAUD</name>